<dbReference type="AlphaFoldDB" id="A0AAW6Y296"/>
<proteinExistence type="predicted"/>
<accession>A0AAW6Y296</accession>
<dbReference type="InterPro" id="IPR014729">
    <property type="entry name" value="Rossmann-like_a/b/a_fold"/>
</dbReference>
<organism evidence="1 2">
    <name type="scientific">Streptococcus agalactiae</name>
    <dbReference type="NCBI Taxonomy" id="1311"/>
    <lineage>
        <taxon>Bacteria</taxon>
        <taxon>Bacillati</taxon>
        <taxon>Bacillota</taxon>
        <taxon>Bacilli</taxon>
        <taxon>Lactobacillales</taxon>
        <taxon>Streptococcaceae</taxon>
        <taxon>Streptococcus</taxon>
    </lineage>
</organism>
<dbReference type="Gene3D" id="3.40.50.620">
    <property type="entry name" value="HUPs"/>
    <property type="match status" value="1"/>
</dbReference>
<dbReference type="EMBL" id="JASOIH010000037">
    <property type="protein sequence ID" value="MDK6900382.1"/>
    <property type="molecule type" value="Genomic_DNA"/>
</dbReference>
<sequence>MPIKFKQAGSQWPTSQKIRENYANQNQTLILSFSRGKDSLAAWLAMLDSGIKPENIHPIYYYRCPDLKFSEESLKKFEDYFQQHITRYPHPALLAQLYGFDFQPITRIPVIAAAGFEPYQYQDLEEIYRNEHGLDDNTYACNGARAADGISRRTYMKKTGPITHSKQKVAIIWDWTIQECYDRINQAGINLEEYSPDYKWFKKTTKTGKPIKHSGRTFDGIAAQFLEPLEKYAPDDYQRFLEWFPLAKYENMRHHLPKPENN</sequence>
<evidence type="ECO:0000313" key="1">
    <source>
        <dbReference type="EMBL" id="MDK6900382.1"/>
    </source>
</evidence>
<protein>
    <recommendedName>
        <fullName evidence="3">Phosphoadenosine phosphosulfate reductase</fullName>
    </recommendedName>
</protein>
<dbReference type="Proteomes" id="UP001230629">
    <property type="component" value="Unassembled WGS sequence"/>
</dbReference>
<gene>
    <name evidence="1" type="ORF">QP229_10530</name>
</gene>
<dbReference type="SUPFAM" id="SSF52402">
    <property type="entry name" value="Adenine nucleotide alpha hydrolases-like"/>
    <property type="match status" value="1"/>
</dbReference>
<name>A0AAW6Y296_STRAG</name>
<reference evidence="1" key="1">
    <citation type="submission" date="2023-05" db="EMBL/GenBank/DDBJ databases">
        <title>Cataloging the Phylogenetic Diversity of Human Bladder Bacteria.</title>
        <authorList>
            <person name="Du J."/>
        </authorList>
    </citation>
    <scope>NUCLEOTIDE SEQUENCE</scope>
    <source>
        <strain evidence="1">UMB8703</strain>
    </source>
</reference>
<evidence type="ECO:0000313" key="2">
    <source>
        <dbReference type="Proteomes" id="UP001230629"/>
    </source>
</evidence>
<evidence type="ECO:0008006" key="3">
    <source>
        <dbReference type="Google" id="ProtNLM"/>
    </source>
</evidence>
<comment type="caution">
    <text evidence="1">The sequence shown here is derived from an EMBL/GenBank/DDBJ whole genome shotgun (WGS) entry which is preliminary data.</text>
</comment>
<dbReference type="RefSeq" id="WP_048707073.1">
    <property type="nucleotide sequence ID" value="NZ_JASOGD010000029.1"/>
</dbReference>